<organism evidence="12">
    <name type="scientific">Mesotoga infera</name>
    <dbReference type="NCBI Taxonomy" id="1236046"/>
    <lineage>
        <taxon>Bacteria</taxon>
        <taxon>Thermotogati</taxon>
        <taxon>Thermotogota</taxon>
        <taxon>Thermotogae</taxon>
        <taxon>Kosmotogales</taxon>
        <taxon>Kosmotogaceae</taxon>
        <taxon>Mesotoga</taxon>
    </lineage>
</organism>
<dbReference type="InterPro" id="IPR002464">
    <property type="entry name" value="DNA/RNA_helicase_DEAH_CS"/>
</dbReference>
<dbReference type="PROSITE" id="PS51192">
    <property type="entry name" value="HELICASE_ATP_BIND_1"/>
    <property type="match status" value="1"/>
</dbReference>
<comment type="catalytic activity">
    <reaction evidence="8">
        <text>Couples ATP hydrolysis with the unwinding of duplex DNA by translocating in the 3'-5' direction.</text>
        <dbReference type="EC" id="5.6.2.4"/>
    </reaction>
</comment>
<feature type="domain" description="Helicase C-terminal" evidence="11">
    <location>
        <begin position="228"/>
        <end position="381"/>
    </location>
</feature>
<keyword evidence="4 12" id="KW-0347">Helicase</keyword>
<dbReference type="GO" id="GO:0005737">
    <property type="term" value="C:cytoplasm"/>
    <property type="evidence" value="ECO:0007669"/>
    <property type="project" value="TreeGrafter"/>
</dbReference>
<dbReference type="Pfam" id="PF00271">
    <property type="entry name" value="Helicase_C"/>
    <property type="match status" value="1"/>
</dbReference>
<name>A0A7C1H9E4_9BACT</name>
<dbReference type="GO" id="GO:0043590">
    <property type="term" value="C:bacterial nucleoid"/>
    <property type="evidence" value="ECO:0007669"/>
    <property type="project" value="TreeGrafter"/>
</dbReference>
<evidence type="ECO:0000259" key="11">
    <source>
        <dbReference type="PROSITE" id="PS51194"/>
    </source>
</evidence>
<evidence type="ECO:0000256" key="3">
    <source>
        <dbReference type="ARBA" id="ARBA00022801"/>
    </source>
</evidence>
<keyword evidence="3 12" id="KW-0378">Hydrolase</keyword>
<dbReference type="GO" id="GO:0006281">
    <property type="term" value="P:DNA repair"/>
    <property type="evidence" value="ECO:0007669"/>
    <property type="project" value="TreeGrafter"/>
</dbReference>
<comment type="caution">
    <text evidence="12">The sequence shown here is derived from an EMBL/GenBank/DDBJ whole genome shotgun (WGS) entry which is preliminary data.</text>
</comment>
<dbReference type="SUPFAM" id="SSF52540">
    <property type="entry name" value="P-loop containing nucleoside triphosphate hydrolases"/>
    <property type="match status" value="1"/>
</dbReference>
<evidence type="ECO:0000256" key="6">
    <source>
        <dbReference type="ARBA" id="ARBA00023125"/>
    </source>
</evidence>
<reference evidence="12" key="1">
    <citation type="journal article" date="2020" name="mSystems">
        <title>Genome- and Community-Level Interaction Insights into Carbon Utilization and Element Cycling Functions of Hydrothermarchaeota in Hydrothermal Sediment.</title>
        <authorList>
            <person name="Zhou Z."/>
            <person name="Liu Y."/>
            <person name="Xu W."/>
            <person name="Pan J."/>
            <person name="Luo Z.H."/>
            <person name="Li M."/>
        </authorList>
    </citation>
    <scope>NUCLEOTIDE SEQUENCE [LARGE SCALE GENOMIC DNA]</scope>
    <source>
        <strain evidence="12">SpSt-1179</strain>
    </source>
</reference>
<accession>A0A7C1H9E4</accession>
<evidence type="ECO:0000256" key="1">
    <source>
        <dbReference type="ARBA" id="ARBA00005446"/>
    </source>
</evidence>
<dbReference type="Gene3D" id="3.40.50.300">
    <property type="entry name" value="P-loop containing nucleotide triphosphate hydrolases"/>
    <property type="match status" value="2"/>
</dbReference>
<dbReference type="AlphaFoldDB" id="A0A7C1H9E4"/>
<evidence type="ECO:0000313" key="12">
    <source>
        <dbReference type="EMBL" id="HDP78967.1"/>
    </source>
</evidence>
<sequence>MVEKQEAQQILEKMLGKGVSFRPDQWEAVDAVVNEHRKVLLVQKTGWGKSIVYFLCAYFLRKESKALVLLVSPLLSLMRNQIDMARRIGIIAETVNSTNPAEWEEILERTKNNEVDILLISPERLGNKGFLERFVSLNIGLLVVDEVHCISDWGHDFRPDYRRIVRIVSNLPKGAPLLGTTATANNRVVRDIEEQFGKDLLTIRGPLKRESLKLQAVKLADQSERLAWLAENLPNIPGSGIIYCLTKIDCERVARWLKDNSINASSYHAQMNNERKEELEKLLMKNEVKALVSTVALGMGYDKPDIGFVIHFQTPSSIVSYYQQIGRAGRSVDSAEVILLGGKEDDDIHYYFFESAFPERSIIEALVELIGQFPRSKVEIMRSVNAKLSEIDKCLKILEIDGVITKNGSKYIRTVNKWSPESERWKRITHQRIQEYNDVKALFDMKGCLMKYVVSKLDDNLSEDCGKCCNCAGDFRSRVANPQLVQKAAKFLKNRFVRIEPRKRFPHRFENMIQIPEHFRCEVGYSLSIYGDAGWGRMVKEDKYERGSFRSDLVAASKNLITDYWSPKPFPEIVVSVPSLRRPYLVSRFAGALAREIGLSYMADCVVKKKETQEQKAMKNSSMQFENVISAFDVSLDLGGKRVLLVDDLVDSRWTFTVIAYLLKKKNAGEIYPFALSASWEGGYDDDES</sequence>
<dbReference type="InterPro" id="IPR011545">
    <property type="entry name" value="DEAD/DEAH_box_helicase_dom"/>
</dbReference>
<dbReference type="GO" id="GO:0005524">
    <property type="term" value="F:ATP binding"/>
    <property type="evidence" value="ECO:0007669"/>
    <property type="project" value="UniProtKB-KW"/>
</dbReference>
<comment type="similarity">
    <text evidence="1">Belongs to the helicase family. RecQ subfamily.</text>
</comment>
<dbReference type="InterPro" id="IPR014001">
    <property type="entry name" value="Helicase_ATP-bd"/>
</dbReference>
<dbReference type="InterPro" id="IPR000836">
    <property type="entry name" value="PRTase_dom"/>
</dbReference>
<dbReference type="InterPro" id="IPR027417">
    <property type="entry name" value="P-loop_NTPase"/>
</dbReference>
<dbReference type="GO" id="GO:0016787">
    <property type="term" value="F:hydrolase activity"/>
    <property type="evidence" value="ECO:0007669"/>
    <property type="project" value="UniProtKB-KW"/>
</dbReference>
<evidence type="ECO:0000259" key="10">
    <source>
        <dbReference type="PROSITE" id="PS51192"/>
    </source>
</evidence>
<dbReference type="PROSITE" id="PS00690">
    <property type="entry name" value="DEAH_ATP_HELICASE"/>
    <property type="match status" value="1"/>
</dbReference>
<dbReference type="EMBL" id="DSBT01000386">
    <property type="protein sequence ID" value="HDP78967.1"/>
    <property type="molecule type" value="Genomic_DNA"/>
</dbReference>
<dbReference type="PANTHER" id="PTHR13710:SF105">
    <property type="entry name" value="ATP-DEPENDENT DNA HELICASE Q1"/>
    <property type="match status" value="1"/>
</dbReference>
<evidence type="ECO:0000256" key="4">
    <source>
        <dbReference type="ARBA" id="ARBA00022806"/>
    </source>
</evidence>
<dbReference type="CDD" id="cd06223">
    <property type="entry name" value="PRTases_typeI"/>
    <property type="match status" value="1"/>
</dbReference>
<protein>
    <recommendedName>
        <fullName evidence="9">DNA 3'-5' helicase</fullName>
        <ecNumber evidence="9">5.6.2.4</ecNumber>
    </recommendedName>
</protein>
<dbReference type="PANTHER" id="PTHR13710">
    <property type="entry name" value="DNA HELICASE RECQ FAMILY MEMBER"/>
    <property type="match status" value="1"/>
</dbReference>
<evidence type="ECO:0000256" key="7">
    <source>
        <dbReference type="ARBA" id="ARBA00023235"/>
    </source>
</evidence>
<dbReference type="EC" id="5.6.2.4" evidence="9"/>
<dbReference type="SMART" id="SM00490">
    <property type="entry name" value="HELICc"/>
    <property type="match status" value="1"/>
</dbReference>
<dbReference type="InterPro" id="IPR004589">
    <property type="entry name" value="DNA_helicase_ATP-dep_RecQ"/>
</dbReference>
<dbReference type="GO" id="GO:0030894">
    <property type="term" value="C:replisome"/>
    <property type="evidence" value="ECO:0007669"/>
    <property type="project" value="TreeGrafter"/>
</dbReference>
<dbReference type="GO" id="GO:0006310">
    <property type="term" value="P:DNA recombination"/>
    <property type="evidence" value="ECO:0007669"/>
    <property type="project" value="InterPro"/>
</dbReference>
<dbReference type="InterPro" id="IPR029057">
    <property type="entry name" value="PRTase-like"/>
</dbReference>
<gene>
    <name evidence="12" type="ORF">ENN47_12495</name>
</gene>
<dbReference type="SMART" id="SM00487">
    <property type="entry name" value="DEXDc"/>
    <property type="match status" value="1"/>
</dbReference>
<evidence type="ECO:0000256" key="5">
    <source>
        <dbReference type="ARBA" id="ARBA00022840"/>
    </source>
</evidence>
<dbReference type="PROSITE" id="PS51194">
    <property type="entry name" value="HELICASE_CTER"/>
    <property type="match status" value="1"/>
</dbReference>
<dbReference type="GO" id="GO:0009378">
    <property type="term" value="F:four-way junction helicase activity"/>
    <property type="evidence" value="ECO:0007669"/>
    <property type="project" value="TreeGrafter"/>
</dbReference>
<dbReference type="NCBIfam" id="TIGR00614">
    <property type="entry name" value="recQ_fam"/>
    <property type="match status" value="1"/>
</dbReference>
<dbReference type="Gene3D" id="3.40.50.2020">
    <property type="match status" value="1"/>
</dbReference>
<keyword evidence="5" id="KW-0067">ATP-binding</keyword>
<keyword evidence="2" id="KW-0547">Nucleotide-binding</keyword>
<dbReference type="GO" id="GO:0003677">
    <property type="term" value="F:DNA binding"/>
    <property type="evidence" value="ECO:0007669"/>
    <property type="project" value="UniProtKB-KW"/>
</dbReference>
<evidence type="ECO:0000256" key="9">
    <source>
        <dbReference type="ARBA" id="ARBA00034808"/>
    </source>
</evidence>
<keyword evidence="6" id="KW-0238">DNA-binding</keyword>
<feature type="domain" description="Helicase ATP-binding" evidence="10">
    <location>
        <begin position="30"/>
        <end position="202"/>
    </location>
</feature>
<dbReference type="SUPFAM" id="SSF53271">
    <property type="entry name" value="PRTase-like"/>
    <property type="match status" value="1"/>
</dbReference>
<dbReference type="Pfam" id="PF00270">
    <property type="entry name" value="DEAD"/>
    <property type="match status" value="1"/>
</dbReference>
<evidence type="ECO:0000256" key="2">
    <source>
        <dbReference type="ARBA" id="ARBA00022741"/>
    </source>
</evidence>
<evidence type="ECO:0000256" key="8">
    <source>
        <dbReference type="ARBA" id="ARBA00034617"/>
    </source>
</evidence>
<dbReference type="GO" id="GO:0043138">
    <property type="term" value="F:3'-5' DNA helicase activity"/>
    <property type="evidence" value="ECO:0007669"/>
    <property type="project" value="UniProtKB-EC"/>
</dbReference>
<dbReference type="InterPro" id="IPR001650">
    <property type="entry name" value="Helicase_C-like"/>
</dbReference>
<keyword evidence="7" id="KW-0413">Isomerase</keyword>
<proteinExistence type="inferred from homology"/>
<dbReference type="Proteomes" id="UP000886198">
    <property type="component" value="Unassembled WGS sequence"/>
</dbReference>